<keyword evidence="5 6" id="KW-0408">Iron</keyword>
<keyword evidence="3" id="KW-0847">Vitamin C</keyword>
<dbReference type="InterPro" id="IPR026992">
    <property type="entry name" value="DIOX_N"/>
</dbReference>
<keyword evidence="2 6" id="KW-0479">Metal-binding</keyword>
<dbReference type="FunFam" id="2.60.120.330:FF:000005">
    <property type="entry name" value="1-aminocyclopropane-1-carboxylate oxidase homolog 1"/>
    <property type="match status" value="1"/>
</dbReference>
<sequence>MAFTGGDNFNRESELKAFDETKRGVKGLVDSGVTKVPRIFIQPPDDDHLPQSNTPFDLPIINLHGFHSDPVLRNEIVKEIKHASRIWGFFQVINHEIPVSVLREMREGALRFFDLDHETKKEWYVTDSTKKMFYNSNVDLSSTLPVRWRDSFHCRMAPDPPNPHELPPPCREILIKYSKQVIALGCSLFELLSEALGLASSHLKDIGCADGLATICHYYPASPQPELTIGARKHADNDFLTVLLQDHIGGLQFLHQNQWVNVPFVPGALVVNIGDLLQLVSNDEFMSAEHRVVSSGFGPRVSVACFFTTGMVETGKVFEPVKELLSEKNPAKYRATTMKEFVQHSHSKVFDKSSMLHFRI</sequence>
<evidence type="ECO:0000256" key="5">
    <source>
        <dbReference type="ARBA" id="ARBA00023004"/>
    </source>
</evidence>
<evidence type="ECO:0000259" key="7">
    <source>
        <dbReference type="PROSITE" id="PS51471"/>
    </source>
</evidence>
<dbReference type="Pfam" id="PF03171">
    <property type="entry name" value="2OG-FeII_Oxy"/>
    <property type="match status" value="1"/>
</dbReference>
<evidence type="ECO:0000256" key="6">
    <source>
        <dbReference type="RuleBase" id="RU003682"/>
    </source>
</evidence>
<evidence type="ECO:0000256" key="2">
    <source>
        <dbReference type="ARBA" id="ARBA00022723"/>
    </source>
</evidence>
<accession>A0AAP0CP41</accession>
<dbReference type="GO" id="GO:0031418">
    <property type="term" value="F:L-ascorbic acid binding"/>
    <property type="evidence" value="ECO:0007669"/>
    <property type="project" value="UniProtKB-KW"/>
</dbReference>
<evidence type="ECO:0000256" key="3">
    <source>
        <dbReference type="ARBA" id="ARBA00022896"/>
    </source>
</evidence>
<gene>
    <name evidence="8" type="ORF">SSX86_021105</name>
</gene>
<dbReference type="GO" id="GO:0016705">
    <property type="term" value="F:oxidoreductase activity, acting on paired donors, with incorporation or reduction of molecular oxygen"/>
    <property type="evidence" value="ECO:0007669"/>
    <property type="project" value="UniProtKB-ARBA"/>
</dbReference>
<keyword evidence="9" id="KW-1185">Reference proteome</keyword>
<dbReference type="PANTHER" id="PTHR10209:SF791">
    <property type="entry name" value="1-AMINOCYCLOPROPANE-1-CARBOXYLATE OXIDASE HOMOLOG 1"/>
    <property type="match status" value="1"/>
</dbReference>
<evidence type="ECO:0000313" key="8">
    <source>
        <dbReference type="EMBL" id="KAK9060401.1"/>
    </source>
</evidence>
<comment type="similarity">
    <text evidence="1 6">Belongs to the iron/ascorbate-dependent oxidoreductase family.</text>
</comment>
<dbReference type="InterPro" id="IPR005123">
    <property type="entry name" value="Oxoglu/Fe-dep_dioxygenase_dom"/>
</dbReference>
<dbReference type="SUPFAM" id="SSF51197">
    <property type="entry name" value="Clavaminate synthase-like"/>
    <property type="match status" value="1"/>
</dbReference>
<dbReference type="InterPro" id="IPR044861">
    <property type="entry name" value="IPNS-like_FE2OG_OXY"/>
</dbReference>
<dbReference type="GO" id="GO:0046872">
    <property type="term" value="F:metal ion binding"/>
    <property type="evidence" value="ECO:0007669"/>
    <property type="project" value="UniProtKB-KW"/>
</dbReference>
<comment type="caution">
    <text evidence="8">The sequence shown here is derived from an EMBL/GenBank/DDBJ whole genome shotgun (WGS) entry which is preliminary data.</text>
</comment>
<dbReference type="Proteomes" id="UP001408789">
    <property type="component" value="Unassembled WGS sequence"/>
</dbReference>
<feature type="domain" description="Fe2OG dioxygenase" evidence="7">
    <location>
        <begin position="208"/>
        <end position="310"/>
    </location>
</feature>
<proteinExistence type="inferred from homology"/>
<reference evidence="8 9" key="1">
    <citation type="submission" date="2024-04" db="EMBL/GenBank/DDBJ databases">
        <title>The reference genome of an endangered Asteraceae, Deinandra increscens subsp. villosa, native to the Central Coast of California.</title>
        <authorList>
            <person name="Guilliams M."/>
            <person name="Hasenstab-Lehman K."/>
            <person name="Meyer R."/>
            <person name="Mcevoy S."/>
        </authorList>
    </citation>
    <scope>NUCLEOTIDE SEQUENCE [LARGE SCALE GENOMIC DNA]</scope>
    <source>
        <tissue evidence="8">Leaf</tissue>
    </source>
</reference>
<dbReference type="AlphaFoldDB" id="A0AAP0CP41"/>
<evidence type="ECO:0000256" key="1">
    <source>
        <dbReference type="ARBA" id="ARBA00008056"/>
    </source>
</evidence>
<organism evidence="8 9">
    <name type="scientific">Deinandra increscens subsp. villosa</name>
    <dbReference type="NCBI Taxonomy" id="3103831"/>
    <lineage>
        <taxon>Eukaryota</taxon>
        <taxon>Viridiplantae</taxon>
        <taxon>Streptophyta</taxon>
        <taxon>Embryophyta</taxon>
        <taxon>Tracheophyta</taxon>
        <taxon>Spermatophyta</taxon>
        <taxon>Magnoliopsida</taxon>
        <taxon>eudicotyledons</taxon>
        <taxon>Gunneridae</taxon>
        <taxon>Pentapetalae</taxon>
        <taxon>asterids</taxon>
        <taxon>campanulids</taxon>
        <taxon>Asterales</taxon>
        <taxon>Asteraceae</taxon>
        <taxon>Asteroideae</taxon>
        <taxon>Heliantheae alliance</taxon>
        <taxon>Madieae</taxon>
        <taxon>Madiinae</taxon>
        <taxon>Deinandra</taxon>
    </lineage>
</organism>
<dbReference type="GO" id="GO:0051213">
    <property type="term" value="F:dioxygenase activity"/>
    <property type="evidence" value="ECO:0007669"/>
    <property type="project" value="UniProtKB-ARBA"/>
</dbReference>
<evidence type="ECO:0000313" key="9">
    <source>
        <dbReference type="Proteomes" id="UP001408789"/>
    </source>
</evidence>
<dbReference type="Pfam" id="PF14226">
    <property type="entry name" value="DIOX_N"/>
    <property type="match status" value="1"/>
</dbReference>
<dbReference type="PANTHER" id="PTHR10209">
    <property type="entry name" value="OXIDOREDUCTASE, 2OG-FE II OXYGENASE FAMILY PROTEIN"/>
    <property type="match status" value="1"/>
</dbReference>
<dbReference type="PROSITE" id="PS51471">
    <property type="entry name" value="FE2OG_OXY"/>
    <property type="match status" value="1"/>
</dbReference>
<keyword evidence="4 6" id="KW-0560">Oxidoreductase</keyword>
<protein>
    <recommendedName>
        <fullName evidence="7">Fe2OG dioxygenase domain-containing protein</fullName>
    </recommendedName>
</protein>
<dbReference type="InterPro" id="IPR027443">
    <property type="entry name" value="IPNS-like_sf"/>
</dbReference>
<evidence type="ECO:0000256" key="4">
    <source>
        <dbReference type="ARBA" id="ARBA00023002"/>
    </source>
</evidence>
<dbReference type="Gene3D" id="2.60.120.330">
    <property type="entry name" value="B-lactam Antibiotic, Isopenicillin N Synthase, Chain"/>
    <property type="match status" value="1"/>
</dbReference>
<name>A0AAP0CP41_9ASTR</name>
<dbReference type="EMBL" id="JBCNJP010000020">
    <property type="protein sequence ID" value="KAK9060401.1"/>
    <property type="molecule type" value="Genomic_DNA"/>
</dbReference>